<accession>A0A8T2VAA0</accession>
<reference evidence="2" key="1">
    <citation type="submission" date="2021-08" db="EMBL/GenBank/DDBJ databases">
        <title>WGS assembly of Ceratopteris richardii.</title>
        <authorList>
            <person name="Marchant D.B."/>
            <person name="Chen G."/>
            <person name="Jenkins J."/>
            <person name="Shu S."/>
            <person name="Leebens-Mack J."/>
            <person name="Grimwood J."/>
            <person name="Schmutz J."/>
            <person name="Soltis P."/>
            <person name="Soltis D."/>
            <person name="Chen Z.-H."/>
        </authorList>
    </citation>
    <scope>NUCLEOTIDE SEQUENCE</scope>
    <source>
        <strain evidence="2">Whitten #5841</strain>
        <tissue evidence="2">Leaf</tissue>
    </source>
</reference>
<evidence type="ECO:0000313" key="2">
    <source>
        <dbReference type="EMBL" id="KAH7443998.1"/>
    </source>
</evidence>
<name>A0A8T2VAA0_CERRI</name>
<dbReference type="Proteomes" id="UP000825935">
    <property type="component" value="Chromosome 2"/>
</dbReference>
<dbReference type="EMBL" id="CM035407">
    <property type="protein sequence ID" value="KAH7443998.1"/>
    <property type="molecule type" value="Genomic_DNA"/>
</dbReference>
<keyword evidence="3" id="KW-1185">Reference proteome</keyword>
<keyword evidence="1" id="KW-0732">Signal</keyword>
<protein>
    <submittedName>
        <fullName evidence="2">Uncharacterized protein</fullName>
    </submittedName>
</protein>
<gene>
    <name evidence="2" type="ORF">KP509_02G059600</name>
</gene>
<organism evidence="2 3">
    <name type="scientific">Ceratopteris richardii</name>
    <name type="common">Triangle waterfern</name>
    <dbReference type="NCBI Taxonomy" id="49495"/>
    <lineage>
        <taxon>Eukaryota</taxon>
        <taxon>Viridiplantae</taxon>
        <taxon>Streptophyta</taxon>
        <taxon>Embryophyta</taxon>
        <taxon>Tracheophyta</taxon>
        <taxon>Polypodiopsida</taxon>
        <taxon>Polypodiidae</taxon>
        <taxon>Polypodiales</taxon>
        <taxon>Pteridineae</taxon>
        <taxon>Pteridaceae</taxon>
        <taxon>Parkerioideae</taxon>
        <taxon>Ceratopteris</taxon>
    </lineage>
</organism>
<comment type="caution">
    <text evidence="2">The sequence shown here is derived from an EMBL/GenBank/DDBJ whole genome shotgun (WGS) entry which is preliminary data.</text>
</comment>
<evidence type="ECO:0000256" key="1">
    <source>
        <dbReference type="SAM" id="SignalP"/>
    </source>
</evidence>
<feature type="chain" id="PRO_5035916389" evidence="1">
    <location>
        <begin position="27"/>
        <end position="75"/>
    </location>
</feature>
<evidence type="ECO:0000313" key="3">
    <source>
        <dbReference type="Proteomes" id="UP000825935"/>
    </source>
</evidence>
<dbReference type="AlphaFoldDB" id="A0A8T2VAA0"/>
<proteinExistence type="predicted"/>
<feature type="signal peptide" evidence="1">
    <location>
        <begin position="1"/>
        <end position="26"/>
    </location>
</feature>
<sequence>MHKVPTQVGWVGFLPLILANQHVCRAHFCNMVTMMDMMDAYVIGTESHRIFLAGQPRLSPSIVESAKHHVTLKQS</sequence>